<comment type="caution">
    <text evidence="3">The sequence shown here is derived from an EMBL/GenBank/DDBJ whole genome shotgun (WGS) entry which is preliminary data.</text>
</comment>
<dbReference type="Pfam" id="PF00561">
    <property type="entry name" value="Abhydrolase_1"/>
    <property type="match status" value="1"/>
</dbReference>
<sequence length="271" mass="29845">MNTALDSSIVLRNNVKVFGHGTQVLMFGHGFGCDLNTWRLVTPAFEQDYKIVLFDYVGAGNSDLNAYDNERYSTLEGYAKDVLEICETLNLKDVIFIGHSVSSMIGLLAVNMSPEKFGKLVFIGPSPRYLNDVNYPGGLERDELEELLEIMDSNYLGWSSTMAGHIMGNHDRPELADGLASSFCSTNPEIAKKFARVTFLSDNRADLQNLKVPSLTIQCQEDFLTNEVIAAYIEGITPGNQVTLLNSTGHCPHLSDPTGVINALKPFLNKA</sequence>
<dbReference type="AlphaFoldDB" id="A0A916U0T9"/>
<dbReference type="EMBL" id="BMIL01000001">
    <property type="protein sequence ID" value="GGC53591.1"/>
    <property type="molecule type" value="Genomic_DNA"/>
</dbReference>
<comment type="similarity">
    <text evidence="1">Belongs to the AB hydrolase superfamily.</text>
</comment>
<dbReference type="InterPro" id="IPR029058">
    <property type="entry name" value="AB_hydrolase_fold"/>
</dbReference>
<dbReference type="SUPFAM" id="SSF53474">
    <property type="entry name" value="alpha/beta-Hydrolases"/>
    <property type="match status" value="1"/>
</dbReference>
<dbReference type="PANTHER" id="PTHR43039">
    <property type="entry name" value="ESTERASE-RELATED"/>
    <property type="match status" value="1"/>
</dbReference>
<evidence type="ECO:0000256" key="1">
    <source>
        <dbReference type="ARBA" id="ARBA00008645"/>
    </source>
</evidence>
<keyword evidence="3" id="KW-0378">Hydrolase</keyword>
<evidence type="ECO:0000259" key="2">
    <source>
        <dbReference type="Pfam" id="PF00561"/>
    </source>
</evidence>
<dbReference type="GO" id="GO:0016787">
    <property type="term" value="F:hydrolase activity"/>
    <property type="evidence" value="ECO:0007669"/>
    <property type="project" value="UniProtKB-KW"/>
</dbReference>
<evidence type="ECO:0000313" key="4">
    <source>
        <dbReference type="Proteomes" id="UP000651668"/>
    </source>
</evidence>
<dbReference type="Proteomes" id="UP000651668">
    <property type="component" value="Unassembled WGS sequence"/>
</dbReference>
<gene>
    <name evidence="3" type="ORF">GCM10011387_03920</name>
</gene>
<name>A0A916U0T9_9SPHI</name>
<reference evidence="3" key="1">
    <citation type="journal article" date="2014" name="Int. J. Syst. Evol. Microbiol.">
        <title>Complete genome sequence of Corynebacterium casei LMG S-19264T (=DSM 44701T), isolated from a smear-ripened cheese.</title>
        <authorList>
            <consortium name="US DOE Joint Genome Institute (JGI-PGF)"/>
            <person name="Walter F."/>
            <person name="Albersmeier A."/>
            <person name="Kalinowski J."/>
            <person name="Ruckert C."/>
        </authorList>
    </citation>
    <scope>NUCLEOTIDE SEQUENCE</scope>
    <source>
        <strain evidence="3">CGMCC 1.15343</strain>
    </source>
</reference>
<keyword evidence="4" id="KW-1185">Reference proteome</keyword>
<proteinExistence type="inferred from homology"/>
<feature type="domain" description="AB hydrolase-1" evidence="2">
    <location>
        <begin position="24"/>
        <end position="195"/>
    </location>
</feature>
<dbReference type="InterPro" id="IPR000073">
    <property type="entry name" value="AB_hydrolase_1"/>
</dbReference>
<reference evidence="3" key="2">
    <citation type="submission" date="2020-09" db="EMBL/GenBank/DDBJ databases">
        <authorList>
            <person name="Sun Q."/>
            <person name="Zhou Y."/>
        </authorList>
    </citation>
    <scope>NUCLEOTIDE SEQUENCE</scope>
    <source>
        <strain evidence="3">CGMCC 1.15343</strain>
    </source>
</reference>
<evidence type="ECO:0000313" key="3">
    <source>
        <dbReference type="EMBL" id="GGC53591.1"/>
    </source>
</evidence>
<organism evidence="3 4">
    <name type="scientific">Pedobacter quisquiliarum</name>
    <dbReference type="NCBI Taxonomy" id="1834438"/>
    <lineage>
        <taxon>Bacteria</taxon>
        <taxon>Pseudomonadati</taxon>
        <taxon>Bacteroidota</taxon>
        <taxon>Sphingobacteriia</taxon>
        <taxon>Sphingobacteriales</taxon>
        <taxon>Sphingobacteriaceae</taxon>
        <taxon>Pedobacter</taxon>
    </lineage>
</organism>
<accession>A0A916U0T9</accession>
<dbReference type="RefSeq" id="WP_188625141.1">
    <property type="nucleotide sequence ID" value="NZ_BMIL01000001.1"/>
</dbReference>
<dbReference type="Gene3D" id="3.40.50.1820">
    <property type="entry name" value="alpha/beta hydrolase"/>
    <property type="match status" value="1"/>
</dbReference>
<protein>
    <submittedName>
        <fullName evidence="3">Hydrolase</fullName>
    </submittedName>
</protein>